<evidence type="ECO:0000313" key="3">
    <source>
        <dbReference type="Proteomes" id="UP000297643"/>
    </source>
</evidence>
<keyword evidence="3" id="KW-1185">Reference proteome</keyword>
<dbReference type="InterPro" id="IPR011990">
    <property type="entry name" value="TPR-like_helical_dom_sf"/>
</dbReference>
<dbReference type="SUPFAM" id="SSF48452">
    <property type="entry name" value="TPR-like"/>
    <property type="match status" value="1"/>
</dbReference>
<organism evidence="2 3">
    <name type="scientific">Cryobacterium mannosilyticum</name>
    <dbReference type="NCBI Taxonomy" id="1259190"/>
    <lineage>
        <taxon>Bacteria</taxon>
        <taxon>Bacillati</taxon>
        <taxon>Actinomycetota</taxon>
        <taxon>Actinomycetes</taxon>
        <taxon>Micrococcales</taxon>
        <taxon>Microbacteriaceae</taxon>
        <taxon>Cryobacterium</taxon>
    </lineage>
</organism>
<dbReference type="Proteomes" id="UP000297643">
    <property type="component" value="Unassembled WGS sequence"/>
</dbReference>
<proteinExistence type="predicted"/>
<name>A0A4R8W4R9_9MICO</name>
<protein>
    <recommendedName>
        <fullName evidence="4">Tetratricopeptide repeat protein</fullName>
    </recommendedName>
</protein>
<gene>
    <name evidence="2" type="ORF">E3O32_14260</name>
</gene>
<feature type="transmembrane region" description="Helical" evidence="1">
    <location>
        <begin position="7"/>
        <end position="29"/>
    </location>
</feature>
<evidence type="ECO:0000256" key="1">
    <source>
        <dbReference type="SAM" id="Phobius"/>
    </source>
</evidence>
<comment type="caution">
    <text evidence="2">The sequence shown here is derived from an EMBL/GenBank/DDBJ whole genome shotgun (WGS) entry which is preliminary data.</text>
</comment>
<reference evidence="2 3" key="1">
    <citation type="submission" date="2019-03" db="EMBL/GenBank/DDBJ databases">
        <title>Genomics of glacier-inhabiting Cryobacterium strains.</title>
        <authorList>
            <person name="Liu Q."/>
            <person name="Xin Y.-H."/>
        </authorList>
    </citation>
    <scope>NUCLEOTIDE SEQUENCE [LARGE SCALE GENOMIC DNA]</scope>
    <source>
        <strain evidence="2 3">RHLT2-21</strain>
    </source>
</reference>
<accession>A0A4R8W4R9</accession>
<keyword evidence="1" id="KW-0812">Transmembrane</keyword>
<evidence type="ECO:0008006" key="4">
    <source>
        <dbReference type="Google" id="ProtNLM"/>
    </source>
</evidence>
<keyword evidence="1" id="KW-0472">Membrane</keyword>
<dbReference type="RefSeq" id="WP_134510486.1">
    <property type="nucleotide sequence ID" value="NZ_SOFM01000044.1"/>
</dbReference>
<sequence>MKGRLAVVPMALLLAFYLVLVGWRAVLFVQSGDPVGILIGVALIILPLIGVWALVLELRFGRDSERLVRQLEREGGLPVEDLPTRPSGRPLRDAADAQFPRFTAAVDAAPGDWRAWFRLGLAYDASGDRRRARGAIRTAIALERSMHAVAPPR</sequence>
<evidence type="ECO:0000313" key="2">
    <source>
        <dbReference type="EMBL" id="TFC00865.1"/>
    </source>
</evidence>
<feature type="transmembrane region" description="Helical" evidence="1">
    <location>
        <begin position="35"/>
        <end position="56"/>
    </location>
</feature>
<dbReference type="Gene3D" id="1.25.40.10">
    <property type="entry name" value="Tetratricopeptide repeat domain"/>
    <property type="match status" value="1"/>
</dbReference>
<keyword evidence="1" id="KW-1133">Transmembrane helix</keyword>
<dbReference type="AlphaFoldDB" id="A0A4R8W4R9"/>
<dbReference type="EMBL" id="SOFM01000044">
    <property type="protein sequence ID" value="TFC00865.1"/>
    <property type="molecule type" value="Genomic_DNA"/>
</dbReference>